<evidence type="ECO:0000256" key="1">
    <source>
        <dbReference type="SAM" id="MobiDB-lite"/>
    </source>
</evidence>
<evidence type="ECO:0000313" key="2">
    <source>
        <dbReference type="EMBL" id="KAK6334514.1"/>
    </source>
</evidence>
<sequence>MAACTPQSSPKSVSSTAHSNNASTFYDSLPIIRPRLFYTSPPSPSPTSPDAYSHHGILIDQLSTLPLWETEDTGNESDTESVDMEGAVEDSTSSASRSTNSFQFPHIGAFDESPRPSFHRAVHCAFSAGSSDAGSITPTGVCLSDGGEGESILDEVRGMIRFKRSMIRLKKSQIRFKKSQILALQEEVDTLEKVYEFAGDGKNYTVECSTN</sequence>
<feature type="region of interest" description="Disordered" evidence="1">
    <location>
        <begin position="1"/>
        <end position="21"/>
    </location>
</feature>
<reference evidence="2 3" key="1">
    <citation type="submission" date="2019-10" db="EMBL/GenBank/DDBJ databases">
        <authorList>
            <person name="Palmer J.M."/>
        </authorList>
    </citation>
    <scope>NUCLEOTIDE SEQUENCE [LARGE SCALE GENOMIC DNA]</scope>
    <source>
        <strain evidence="2 3">TWF730</strain>
    </source>
</reference>
<feature type="compositionally biased region" description="Low complexity" evidence="1">
    <location>
        <begin position="91"/>
        <end position="100"/>
    </location>
</feature>
<name>A0AAV9U656_9PEZI</name>
<protein>
    <submittedName>
        <fullName evidence="2">Uncharacterized protein</fullName>
    </submittedName>
</protein>
<accession>A0AAV9U656</accession>
<keyword evidence="3" id="KW-1185">Reference proteome</keyword>
<feature type="compositionally biased region" description="Acidic residues" evidence="1">
    <location>
        <begin position="70"/>
        <end position="88"/>
    </location>
</feature>
<comment type="caution">
    <text evidence="2">The sequence shown here is derived from an EMBL/GenBank/DDBJ whole genome shotgun (WGS) entry which is preliminary data.</text>
</comment>
<dbReference type="EMBL" id="JAVHNS010000015">
    <property type="protein sequence ID" value="KAK6334514.1"/>
    <property type="molecule type" value="Genomic_DNA"/>
</dbReference>
<evidence type="ECO:0000313" key="3">
    <source>
        <dbReference type="Proteomes" id="UP001373714"/>
    </source>
</evidence>
<proteinExistence type="predicted"/>
<dbReference type="Proteomes" id="UP001373714">
    <property type="component" value="Unassembled WGS sequence"/>
</dbReference>
<feature type="region of interest" description="Disordered" evidence="1">
    <location>
        <begin position="70"/>
        <end position="100"/>
    </location>
</feature>
<organism evidence="2 3">
    <name type="scientific">Orbilia blumenaviensis</name>
    <dbReference type="NCBI Taxonomy" id="1796055"/>
    <lineage>
        <taxon>Eukaryota</taxon>
        <taxon>Fungi</taxon>
        <taxon>Dikarya</taxon>
        <taxon>Ascomycota</taxon>
        <taxon>Pezizomycotina</taxon>
        <taxon>Orbiliomycetes</taxon>
        <taxon>Orbiliales</taxon>
        <taxon>Orbiliaceae</taxon>
        <taxon>Orbilia</taxon>
    </lineage>
</organism>
<dbReference type="AlphaFoldDB" id="A0AAV9U656"/>
<gene>
    <name evidence="2" type="ORF">TWF730_003728</name>
</gene>